<keyword evidence="2" id="KW-1185">Reference proteome</keyword>
<dbReference type="EMBL" id="FOSK01000011">
    <property type="protein sequence ID" value="SFK91096.1"/>
    <property type="molecule type" value="Genomic_DNA"/>
</dbReference>
<gene>
    <name evidence="1" type="ORF">SAMN04488518_111119</name>
</gene>
<dbReference type="Proteomes" id="UP000199598">
    <property type="component" value="Unassembled WGS sequence"/>
</dbReference>
<proteinExistence type="predicted"/>
<reference evidence="1 2" key="1">
    <citation type="submission" date="2016-10" db="EMBL/GenBank/DDBJ databases">
        <authorList>
            <person name="Varghese N."/>
            <person name="Submissions S."/>
        </authorList>
    </citation>
    <scope>NUCLEOTIDE SEQUENCE [LARGE SCALE GENOMIC DNA]</scope>
    <source>
        <strain evidence="1 2">DSM 16392</strain>
    </source>
</reference>
<evidence type="ECO:0000313" key="2">
    <source>
        <dbReference type="Proteomes" id="UP000199598"/>
    </source>
</evidence>
<evidence type="ECO:0000313" key="1">
    <source>
        <dbReference type="EMBL" id="SFK91096.1"/>
    </source>
</evidence>
<name>A0A1I4DG74_9HYPH</name>
<sequence length="488" mass="54828">MHEVNHKALQMEKVLGALSQSALRMLERSVDDTVQSGTSVPNAELMLLTIRRLLGEASYIPENKLSLDTPLKRAILSPLQPFLIQMPLSTPQQGRIDSAVMDTLWAYMRQVLLSNEFTEAVEALEELCQQQDLPTTHETIQKALYTCAEGLRLRLVAAAKKELEAADQDIQIKTKLRRKVGGHVNFDFLRDVLVILERAPAWEKVMANTPPFAEDILSMSSGKDLHNMRAHMEQHRTEANYLAALSFLRLDEAPVELIKLAQALAVVPALKDVTGTPYAAFIEFALSSLEQSVSVVEGWRMEEEAIVGLPEAANACLLHFEELEDLEGFSACGQWNQRAVQLKNRLCVLLRDELRNLPAQLEEAIASETKPDIADLQGGYRLDQIQRAYHKCLRGLKLAKLASQYAGVLGLNELQISTRDHVERFIDRNSEKLLTAPKDEQNETENLPNYGEISRKLSRLISMSEISLEPEDTANLIRRQKTYLKDAA</sequence>
<comment type="caution">
    <text evidence="1">The sequence shown here is derived from an EMBL/GenBank/DDBJ whole genome shotgun (WGS) entry which is preliminary data.</text>
</comment>
<dbReference type="RefSeq" id="WP_093522185.1">
    <property type="nucleotide sequence ID" value="NZ_FOSK01000011.1"/>
</dbReference>
<accession>A0A1I4DG74</accession>
<organism evidence="1 2">
    <name type="scientific">Pseudovibrio ascidiaceicola</name>
    <dbReference type="NCBI Taxonomy" id="285279"/>
    <lineage>
        <taxon>Bacteria</taxon>
        <taxon>Pseudomonadati</taxon>
        <taxon>Pseudomonadota</taxon>
        <taxon>Alphaproteobacteria</taxon>
        <taxon>Hyphomicrobiales</taxon>
        <taxon>Stappiaceae</taxon>
        <taxon>Pseudovibrio</taxon>
    </lineage>
</organism>
<protein>
    <submittedName>
        <fullName evidence="1">Uncharacterized protein</fullName>
    </submittedName>
</protein>